<dbReference type="Pfam" id="PF01904">
    <property type="entry name" value="DUF72"/>
    <property type="match status" value="1"/>
</dbReference>
<dbReference type="Gene3D" id="3.20.20.410">
    <property type="entry name" value="Protein of unknown function UPF0759"/>
    <property type="match status" value="1"/>
</dbReference>
<dbReference type="AlphaFoldDB" id="A0A6M4MHP6"/>
<gene>
    <name evidence="1" type="ORF">CA267_003030</name>
</gene>
<dbReference type="OrthoDB" id="9780310at2"/>
<name>A0A6M4MHP6_9ALTE</name>
<dbReference type="PANTHER" id="PTHR30348">
    <property type="entry name" value="UNCHARACTERIZED PROTEIN YECE"/>
    <property type="match status" value="1"/>
</dbReference>
<dbReference type="SUPFAM" id="SSF117396">
    <property type="entry name" value="TM1631-like"/>
    <property type="match status" value="1"/>
</dbReference>
<dbReference type="EMBL" id="CP052766">
    <property type="protein sequence ID" value="QJR82714.1"/>
    <property type="molecule type" value="Genomic_DNA"/>
</dbReference>
<dbReference type="PANTHER" id="PTHR30348:SF9">
    <property type="entry name" value="UPF0759 PROTEIN YECE"/>
    <property type="match status" value="1"/>
</dbReference>
<accession>A0A6M4MHP6</accession>
<protein>
    <submittedName>
        <fullName evidence="1">DUF72 domain-containing protein</fullName>
    </submittedName>
</protein>
<dbReference type="KEGG" id="apel:CA267_003030"/>
<organism evidence="1 2">
    <name type="scientific">Alteromonas pelagimontana</name>
    <dbReference type="NCBI Taxonomy" id="1858656"/>
    <lineage>
        <taxon>Bacteria</taxon>
        <taxon>Pseudomonadati</taxon>
        <taxon>Pseudomonadota</taxon>
        <taxon>Gammaproteobacteria</taxon>
        <taxon>Alteromonadales</taxon>
        <taxon>Alteromonadaceae</taxon>
        <taxon>Alteromonas/Salinimonas group</taxon>
        <taxon>Alteromonas</taxon>
    </lineage>
</organism>
<dbReference type="InterPro" id="IPR002763">
    <property type="entry name" value="DUF72"/>
</dbReference>
<keyword evidence="2" id="KW-1185">Reference proteome</keyword>
<dbReference type="Proteomes" id="UP000219285">
    <property type="component" value="Chromosome"/>
</dbReference>
<evidence type="ECO:0000313" key="1">
    <source>
        <dbReference type="EMBL" id="QJR82714.1"/>
    </source>
</evidence>
<reference evidence="1 2" key="2">
    <citation type="submission" date="2020-04" db="EMBL/GenBank/DDBJ databases">
        <title>Complete genome sequence of Alteromonas pelagimontana 5.12T.</title>
        <authorList>
            <person name="Sinha R.K."/>
            <person name="Krishnan K.P."/>
            <person name="Kurian J.P."/>
        </authorList>
    </citation>
    <scope>NUCLEOTIDE SEQUENCE [LARGE SCALE GENOMIC DNA]</scope>
    <source>
        <strain evidence="1 2">5.12</strain>
    </source>
</reference>
<proteinExistence type="predicted"/>
<sequence length="276" mass="32186">MWQETTWPLHWFGNIAARHRPLNYYAKELNSVEGNTTFYHLPAPDLVERWGNDVPAAFRFTFKFNQRITHEYQLRHVEALVKQQLTLLAPLEEKLGLYLIQLPASFGPDDLPALEQLLKILPDTFQYAVEMRHPAFFAKQECERQFNQLLIRYGVNRIIMDTRALFTGPCDSALTADVRMKKPRVPVNVIATGQHPVLRFVGGNDENVNRQCLQPWVKKCHQWRLEGRNPYLFFHRPDNKDAPWLAQLYLKMYNAAYPQAALPLLHFAASQQEALF</sequence>
<evidence type="ECO:0000313" key="2">
    <source>
        <dbReference type="Proteomes" id="UP000219285"/>
    </source>
</evidence>
<dbReference type="InterPro" id="IPR036520">
    <property type="entry name" value="UPF0759_sf"/>
</dbReference>
<reference evidence="2" key="1">
    <citation type="submission" date="2014-12" db="EMBL/GenBank/DDBJ databases">
        <title>Complete genome sequence of a multi-drug resistant Klebsiella pneumoniae.</title>
        <authorList>
            <person name="Hua X."/>
            <person name="Chen Q."/>
            <person name="Li X."/>
            <person name="Feng Y."/>
            <person name="Ruan Z."/>
            <person name="Yu Y."/>
        </authorList>
    </citation>
    <scope>NUCLEOTIDE SEQUENCE [LARGE SCALE GENOMIC DNA]</scope>
    <source>
        <strain evidence="2">5.12</strain>
    </source>
</reference>